<evidence type="ECO:0000313" key="2">
    <source>
        <dbReference type="Proteomes" id="UP001201161"/>
    </source>
</evidence>
<organism evidence="1 2">
    <name type="scientific">Nocardioides potassii</name>
    <dbReference type="NCBI Taxonomy" id="2911371"/>
    <lineage>
        <taxon>Bacteria</taxon>
        <taxon>Bacillati</taxon>
        <taxon>Actinomycetota</taxon>
        <taxon>Actinomycetes</taxon>
        <taxon>Propionibacteriales</taxon>
        <taxon>Nocardioidaceae</taxon>
        <taxon>Nocardioides</taxon>
    </lineage>
</organism>
<evidence type="ECO:0000313" key="1">
    <source>
        <dbReference type="EMBL" id="MCF6376209.1"/>
    </source>
</evidence>
<proteinExistence type="predicted"/>
<keyword evidence="2" id="KW-1185">Reference proteome</keyword>
<sequence>MHDQFDVTLEDGDLLNEVELTTTLIIAASESEEHLSQEEIDTLLGVVPRPPDPRRP</sequence>
<protein>
    <submittedName>
        <fullName evidence="1">Uncharacterized protein</fullName>
    </submittedName>
</protein>
<accession>A0ABS9H6Y5</accession>
<gene>
    <name evidence="1" type="ORF">L2K70_01185</name>
</gene>
<comment type="caution">
    <text evidence="1">The sequence shown here is derived from an EMBL/GenBank/DDBJ whole genome shotgun (WGS) entry which is preliminary data.</text>
</comment>
<dbReference type="RefSeq" id="WP_236397775.1">
    <property type="nucleotide sequence ID" value="NZ_JAKJHZ010000002.1"/>
</dbReference>
<dbReference type="EMBL" id="JAKJHZ010000002">
    <property type="protein sequence ID" value="MCF6376209.1"/>
    <property type="molecule type" value="Genomic_DNA"/>
</dbReference>
<name>A0ABS9H6Y5_9ACTN</name>
<reference evidence="1 2" key="1">
    <citation type="submission" date="2022-01" db="EMBL/GenBank/DDBJ databases">
        <title>Nocardioides sp. nov., an actinomycete isolated from mining soil.</title>
        <authorList>
            <person name="Liu L."/>
        </authorList>
    </citation>
    <scope>NUCLEOTIDE SEQUENCE [LARGE SCALE GENOMIC DNA]</scope>
    <source>
        <strain evidence="1 2">KLBMP 9356</strain>
    </source>
</reference>
<dbReference type="Proteomes" id="UP001201161">
    <property type="component" value="Unassembled WGS sequence"/>
</dbReference>